<name>A0A2K4AF89_9STAP</name>
<accession>A0A2K4AF89</accession>
<evidence type="ECO:0000256" key="1">
    <source>
        <dbReference type="ARBA" id="ARBA00023015"/>
    </source>
</evidence>
<dbReference type="InterPro" id="IPR036388">
    <property type="entry name" value="WH-like_DNA-bd_sf"/>
</dbReference>
<dbReference type="RefSeq" id="WP_047530707.1">
    <property type="nucleotide sequence ID" value="NZ_CBCSFW010000008.1"/>
</dbReference>
<dbReference type="InterPro" id="IPR016032">
    <property type="entry name" value="Sig_transdc_resp-reg_C-effctor"/>
</dbReference>
<dbReference type="GeneID" id="98346134"/>
<evidence type="ECO:0000313" key="8">
    <source>
        <dbReference type="Proteomes" id="UP000236395"/>
    </source>
</evidence>
<feature type="domain" description="RNA polymerase sigma-70 region 2" evidence="3">
    <location>
        <begin position="7"/>
        <end position="74"/>
    </location>
</feature>
<dbReference type="InterPro" id="IPR014284">
    <property type="entry name" value="RNA_pol_sigma-70_dom"/>
</dbReference>
<sequence length="158" mass="19389">MEFNDVFKEHHKIIHHLLKKYNIKYNYDEFYQLLLIKMWELSQIYKPSVNHSLSSFLFLRLNFYLIDLFRQQNRLNDVILLEHNSSILLEQPVYCSDFELYLQDICKVLNCRERQWLNLYLDGYKQYEIAKFMSLSKSTIKLIKVSVKRKCYQIFNQL</sequence>
<reference evidence="4 7" key="1">
    <citation type="submission" date="2014-05" db="EMBL/GenBank/DDBJ databases">
        <authorList>
            <person name="Aslett A.Martin."/>
            <person name="De Silva Nishadi"/>
        </authorList>
    </citation>
    <scope>NUCLEOTIDE SEQUENCE [LARGE SCALE GENOMIC DNA]</scope>
</reference>
<dbReference type="EMBL" id="JADAMT010000005">
    <property type="protein sequence ID" value="MBE2128357.1"/>
    <property type="molecule type" value="Genomic_DNA"/>
</dbReference>
<dbReference type="GO" id="GO:0003677">
    <property type="term" value="F:DNA binding"/>
    <property type="evidence" value="ECO:0007669"/>
    <property type="project" value="InterPro"/>
</dbReference>
<dbReference type="EMBL" id="CCEH01000010">
    <property type="protein sequence ID" value="CDR28270.1"/>
    <property type="molecule type" value="Genomic_DNA"/>
</dbReference>
<reference evidence="6 8" key="2">
    <citation type="submission" date="2017-08" db="EMBL/GenBank/DDBJ databases">
        <title>Draft genome sequences of 64 type strains of genus Staph aureus.</title>
        <authorList>
            <person name="Cole K."/>
            <person name="Golubchik T."/>
            <person name="Russell J."/>
            <person name="Foster D."/>
            <person name="Llewelyn M."/>
            <person name="Wilson D."/>
            <person name="Crook D."/>
            <person name="Paul J."/>
        </authorList>
    </citation>
    <scope>NUCLEOTIDE SEQUENCE [LARGE SCALE GENOMIC DNA]</scope>
    <source>
        <strain evidence="6 8">DSM 28300</strain>
    </source>
</reference>
<evidence type="ECO:0000313" key="6">
    <source>
        <dbReference type="EMBL" id="PNZ48770.1"/>
    </source>
</evidence>
<protein>
    <submittedName>
        <fullName evidence="4">RNA polymerase sigma factor sigS</fullName>
    </submittedName>
    <submittedName>
        <fullName evidence="6">Sigma-70 family RNA polymerase sigma factor</fullName>
    </submittedName>
</protein>
<evidence type="ECO:0000313" key="5">
    <source>
        <dbReference type="EMBL" id="MBE2128357.1"/>
    </source>
</evidence>
<organism evidence="6 8">
    <name type="scientific">Staphylococcus schweitzeri</name>
    <dbReference type="NCBI Taxonomy" id="1654388"/>
    <lineage>
        <taxon>Bacteria</taxon>
        <taxon>Bacillati</taxon>
        <taxon>Bacillota</taxon>
        <taxon>Bacilli</taxon>
        <taxon>Bacillales</taxon>
        <taxon>Staphylococcaceae</taxon>
        <taxon>Staphylococcus</taxon>
    </lineage>
</organism>
<dbReference type="GO" id="GO:0003700">
    <property type="term" value="F:DNA-binding transcription factor activity"/>
    <property type="evidence" value="ECO:0007669"/>
    <property type="project" value="InterPro"/>
</dbReference>
<dbReference type="EMBL" id="PPQS01000044">
    <property type="protein sequence ID" value="PNZ48770.1"/>
    <property type="molecule type" value="Genomic_DNA"/>
</dbReference>
<dbReference type="AlphaFoldDB" id="A0A2K4AF89"/>
<dbReference type="InterPro" id="IPR007627">
    <property type="entry name" value="RNA_pol_sigma70_r2"/>
</dbReference>
<evidence type="ECO:0000313" key="7">
    <source>
        <dbReference type="Proteomes" id="UP000044616"/>
    </source>
</evidence>
<dbReference type="SUPFAM" id="SSF46894">
    <property type="entry name" value="C-terminal effector domain of the bipartite response regulators"/>
    <property type="match status" value="1"/>
</dbReference>
<evidence type="ECO:0000313" key="9">
    <source>
        <dbReference type="Proteomes" id="UP000596960"/>
    </source>
</evidence>
<dbReference type="Gene3D" id="1.10.10.10">
    <property type="entry name" value="Winged helix-like DNA-binding domain superfamily/Winged helix DNA-binding domain"/>
    <property type="match status" value="1"/>
</dbReference>
<dbReference type="Proteomes" id="UP000236395">
    <property type="component" value="Unassembled WGS sequence"/>
</dbReference>
<keyword evidence="1" id="KW-0805">Transcription regulation</keyword>
<keyword evidence="9" id="KW-1185">Reference proteome</keyword>
<accession>A0A077UYU3</accession>
<dbReference type="Proteomes" id="UP000596960">
    <property type="component" value="Unassembled WGS sequence"/>
</dbReference>
<dbReference type="NCBIfam" id="TIGR02937">
    <property type="entry name" value="sigma70-ECF"/>
    <property type="match status" value="1"/>
</dbReference>
<gene>
    <name evidence="4" type="primary">sigS</name>
    <name evidence="6" type="ORF">CD116_10780</name>
    <name evidence="4" type="ORF">ERS140147_01400</name>
    <name evidence="5" type="ORF">ILQ21_04620</name>
</gene>
<reference evidence="5 9" key="3">
    <citation type="submission" date="2020-10" db="EMBL/GenBank/DDBJ databases">
        <title>Phenotypic and genomic profiling of Staphylococcus argenteus in Canada and the United States and recommendations for clinical result reporting.</title>
        <authorList>
            <person name="Eshaghi A."/>
            <person name="Bommersbach C."/>
            <person name="Zitterman S."/>
            <person name="Burnham C.-A.D."/>
            <person name="Patel R."/>
            <person name="Schuetz A.N."/>
            <person name="Patel S.N."/>
            <person name="Kus J.V."/>
        </authorList>
    </citation>
    <scope>NUCLEOTIDE SEQUENCE [LARGE SCALE GENOMIC DNA]</scope>
    <source>
        <strain evidence="5 9">DSM 28300</strain>
    </source>
</reference>
<dbReference type="GO" id="GO:0006352">
    <property type="term" value="P:DNA-templated transcription initiation"/>
    <property type="evidence" value="ECO:0007669"/>
    <property type="project" value="InterPro"/>
</dbReference>
<dbReference type="Proteomes" id="UP000044616">
    <property type="component" value="Unassembled WGS sequence"/>
</dbReference>
<evidence type="ECO:0000256" key="2">
    <source>
        <dbReference type="ARBA" id="ARBA00023163"/>
    </source>
</evidence>
<evidence type="ECO:0000313" key="4">
    <source>
        <dbReference type="EMBL" id="CDR28270.1"/>
    </source>
</evidence>
<keyword evidence="2" id="KW-0804">Transcription</keyword>
<dbReference type="Pfam" id="PF04542">
    <property type="entry name" value="Sigma70_r2"/>
    <property type="match status" value="1"/>
</dbReference>
<proteinExistence type="predicted"/>
<evidence type="ECO:0000259" key="3">
    <source>
        <dbReference type="Pfam" id="PF04542"/>
    </source>
</evidence>